<feature type="domain" description="CUB" evidence="6">
    <location>
        <begin position="1440"/>
        <end position="1545"/>
    </location>
</feature>
<feature type="domain" description="Fibronectin type-III" evidence="7">
    <location>
        <begin position="1346"/>
        <end position="1438"/>
    </location>
</feature>
<dbReference type="Proteomes" id="UP000176050">
    <property type="component" value="Chromosome"/>
</dbReference>
<evidence type="ECO:0000256" key="4">
    <source>
        <dbReference type="SAM" id="MobiDB-lite"/>
    </source>
</evidence>
<dbReference type="KEGG" id="lul:LPB138_03535"/>
<reference evidence="8 9" key="1">
    <citation type="submission" date="2016-10" db="EMBL/GenBank/DDBJ databases">
        <title>Lutibacter sp. LPB0138, isolated from marine gastropod.</title>
        <authorList>
            <person name="Kim E."/>
            <person name="Yi H."/>
        </authorList>
    </citation>
    <scope>NUCLEOTIDE SEQUENCE [LARGE SCALE GENOMIC DNA]</scope>
    <source>
        <strain evidence="8 9">LPB0138</strain>
    </source>
</reference>
<keyword evidence="3" id="KW-1015">Disulfide bond</keyword>
<dbReference type="Pfam" id="PF13583">
    <property type="entry name" value="Reprolysin_4"/>
    <property type="match status" value="1"/>
</dbReference>
<dbReference type="InterPro" id="IPR013783">
    <property type="entry name" value="Ig-like_fold"/>
</dbReference>
<accession>A0A1D8P5G0</accession>
<dbReference type="PANTHER" id="PTHR24251">
    <property type="entry name" value="OVOCHYMASE-RELATED"/>
    <property type="match status" value="1"/>
</dbReference>
<dbReference type="CDD" id="cd00041">
    <property type="entry name" value="CUB"/>
    <property type="match status" value="2"/>
</dbReference>
<feature type="region of interest" description="Disordered" evidence="4">
    <location>
        <begin position="456"/>
        <end position="477"/>
    </location>
</feature>
<keyword evidence="2" id="KW-0677">Repeat</keyword>
<dbReference type="PROSITE" id="PS01180">
    <property type="entry name" value="CUB"/>
    <property type="match status" value="2"/>
</dbReference>
<gene>
    <name evidence="8" type="ORF">LPB138_03535</name>
</gene>
<dbReference type="InterPro" id="IPR000859">
    <property type="entry name" value="CUB_dom"/>
</dbReference>
<dbReference type="NCBIfam" id="TIGR04183">
    <property type="entry name" value="Por_Secre_tail"/>
    <property type="match status" value="1"/>
</dbReference>
<keyword evidence="1 5" id="KW-0732">Signal</keyword>
<dbReference type="Pfam" id="PF18962">
    <property type="entry name" value="Por_Secre_tail"/>
    <property type="match status" value="1"/>
</dbReference>
<dbReference type="InterPro" id="IPR026444">
    <property type="entry name" value="Secre_tail"/>
</dbReference>
<dbReference type="InterPro" id="IPR035914">
    <property type="entry name" value="Sperma_CUB_dom_sf"/>
</dbReference>
<feature type="domain" description="CUB" evidence="6">
    <location>
        <begin position="935"/>
        <end position="1040"/>
    </location>
</feature>
<keyword evidence="9" id="KW-1185">Reference proteome</keyword>
<evidence type="ECO:0000256" key="5">
    <source>
        <dbReference type="SAM" id="SignalP"/>
    </source>
</evidence>
<evidence type="ECO:0000256" key="3">
    <source>
        <dbReference type="ARBA" id="ARBA00023157"/>
    </source>
</evidence>
<dbReference type="InterPro" id="IPR003961">
    <property type="entry name" value="FN3_dom"/>
</dbReference>
<evidence type="ECO:0000313" key="8">
    <source>
        <dbReference type="EMBL" id="AOW19810.1"/>
    </source>
</evidence>
<feature type="compositionally biased region" description="Low complexity" evidence="4">
    <location>
        <begin position="461"/>
        <end position="472"/>
    </location>
</feature>
<dbReference type="EMBL" id="CP017478">
    <property type="protein sequence ID" value="AOW19810.1"/>
    <property type="molecule type" value="Genomic_DNA"/>
</dbReference>
<feature type="chain" id="PRO_5009110778" evidence="5">
    <location>
        <begin position="21"/>
        <end position="1630"/>
    </location>
</feature>
<dbReference type="OrthoDB" id="9792152at2"/>
<dbReference type="CDD" id="cd00063">
    <property type="entry name" value="FN3"/>
    <property type="match status" value="3"/>
</dbReference>
<dbReference type="Gene3D" id="2.60.120.290">
    <property type="entry name" value="Spermadhesin, CUB domain"/>
    <property type="match status" value="2"/>
</dbReference>
<organism evidence="8 9">
    <name type="scientific">Urechidicola croceus</name>
    <dbReference type="NCBI Taxonomy" id="1850246"/>
    <lineage>
        <taxon>Bacteria</taxon>
        <taxon>Pseudomonadati</taxon>
        <taxon>Bacteroidota</taxon>
        <taxon>Flavobacteriia</taxon>
        <taxon>Flavobacteriales</taxon>
        <taxon>Flavobacteriaceae</taxon>
        <taxon>Urechidicola</taxon>
    </lineage>
</organism>
<protein>
    <submittedName>
        <fullName evidence="8">Uncharacterized protein</fullName>
    </submittedName>
</protein>
<evidence type="ECO:0000256" key="1">
    <source>
        <dbReference type="ARBA" id="ARBA00022729"/>
    </source>
</evidence>
<proteinExistence type="predicted"/>
<dbReference type="InterPro" id="IPR036116">
    <property type="entry name" value="FN3_sf"/>
</dbReference>
<evidence type="ECO:0000313" key="9">
    <source>
        <dbReference type="Proteomes" id="UP000176050"/>
    </source>
</evidence>
<evidence type="ECO:0000259" key="6">
    <source>
        <dbReference type="PROSITE" id="PS01180"/>
    </source>
</evidence>
<feature type="signal peptide" evidence="5">
    <location>
        <begin position="1"/>
        <end position="20"/>
    </location>
</feature>
<dbReference type="Gene3D" id="2.60.40.10">
    <property type="entry name" value="Immunoglobulins"/>
    <property type="match status" value="6"/>
</dbReference>
<dbReference type="Gene3D" id="3.40.390.10">
    <property type="entry name" value="Collagenase (Catalytic Domain)"/>
    <property type="match status" value="1"/>
</dbReference>
<dbReference type="InterPro" id="IPR024079">
    <property type="entry name" value="MetalloPept_cat_dom_sf"/>
</dbReference>
<feature type="domain" description="Fibronectin type-III" evidence="7">
    <location>
        <begin position="1046"/>
        <end position="1138"/>
    </location>
</feature>
<dbReference type="STRING" id="1850246.LPB138_03535"/>
<evidence type="ECO:0000259" key="7">
    <source>
        <dbReference type="PROSITE" id="PS50853"/>
    </source>
</evidence>
<sequence length="1630" mass="180973">MKKKLLLTVSLLFINFILTAQKQYWEKQNNLIESQKISEEPINFEQFKLDIQELNKLLIFAPLRNESKTSSVIIDFPNGKGYYEKFEVFEAPVIHPKLSAKYPDIKSYIGRAIDTKSMVRFSYSNSQGLNVAISDNKNSTYLIKPIGKNLELYVGFSRNEITEEYDLNCETIEGFKKSTIENSDRNQFNDGFLRKYRVAVSTTGEFSQYFLDGSEVDDNERKAKLTAVINASLTRINGIFERDFSVTMELIPENESVIFLDGSSDPYSEGSLNSQLQNTLDSNITNDNYDVGHLFAYEDTVHGNAGCIACICTSGSKGSGYTAHNAPDSDNFNMIASHEFGHQFGGWHVQSSSNCRSANGLAEVEPGSGSSIMGYAGICPANVQNGPDDYFNYVDIRDIIQWTREDSSCAELISSGNNDPIANAGLDYTIPISTAFILEGSGSDVDSEDILTYCWEENDPENPNTSSPPTSTQFQGPMFRSRLPIDTPVRYMPQLSDVISGNLEPTWEVLPSIGRTMDFALTVRDNAIIGPKTGSDEMTVTVNNDSGPFIVTSQTTTETWFVGDYVTIEWDVANTNQAPINAENVDVFVSIDGGYTFPYTLAENIANDGSETLILPNMPSSSQGRIMIKASDNIFYAMNSTDIDIQTSEFIMVFDEVEQSGCKPNDVVYNFTYTTFLDFNETTVFSAENLPLGASIDFNPAFASLNGTNVEVTISNTAAIDLGEHNIIIKGNSDTIEKSANIKFTLFDDSLNTPTLVSPNNDSTSIQLNPILNWSEDNNAQAFIIEISTDNAFSNIIISEEISTPYFEPNNLDFNTTYYWHVKSINPCVSTSFSTTFNFTTFCVSPGNLNASNITTDSAEISWVENGNATSWEIEITEQGQSPIGSGISISTNGYQATELNSLTTYDVYLRSDCDNGNTSDWIGPYQFTTVADFCNGDHFFDSGGESGGYSDNEYITTVISPLDADFVEVTFTSFNTESGYDYLYVYDGPNTNANFLGSYSGSLNPGTFTSTHSSGSLTFLFVSDESVTTSGWDATVNCITVTCPVPLDFTATDIGYTTASFDWNSGDSETKWELEYGESGFITGNGSTITTETSNYQIPDLELNTSYDVYLRAVCGDNPGEDDSFWVGPISFRTLNLNSPANLTADLNQENGEVELNWEEGSGNDGIIGDWTLYFDHDCIGSYSSVIITFYEDNTFYIPSEDTSGTWTLNENMVVWTYSNDFQYTGTISGDYMDGTMDSGGCWYADKLTGYGRTIEYIVNEITTYNEISRNQNEIYQFEFNPAQRAFINYNVYRNNTFITETTETTYLDNLPNYGTYEYYVTAVYDEGESSPSNIETVVWVSCPPPTDFSFNNLTDSSVDLTWNVGYDETSWEIEYGTTGFTLGTGIVVNVESNPYTLQDLNSNSYYDVYLRANCNINPEIDNSEWIGPISFATLINYCNGDYFYDSGGENGNYSDDENNITVISSLGSDHVEITFLEFSLEYGYDNLRIYDGPDTSSTLIGTYTGTDNPGTITSTHESGSLTLHFTSDGSVTYSGWKASITCNTLGIEDVFIKGFNYYPNPVSNMLNIKSLELIKSIKVFNPIGQLIISKEFDNNQDLQLDLNNLTTGTYYVKVFTDEKIKVFKILKQ</sequence>
<dbReference type="SMART" id="SM00042">
    <property type="entry name" value="CUB"/>
    <property type="match status" value="2"/>
</dbReference>
<dbReference type="Pfam" id="PF00431">
    <property type="entry name" value="CUB"/>
    <property type="match status" value="2"/>
</dbReference>
<name>A0A1D8P5G0_9FLAO</name>
<dbReference type="PROSITE" id="PS50853">
    <property type="entry name" value="FN3"/>
    <property type="match status" value="3"/>
</dbReference>
<dbReference type="SUPFAM" id="SSF49854">
    <property type="entry name" value="Spermadhesin, CUB domain"/>
    <property type="match status" value="2"/>
</dbReference>
<dbReference type="SUPFAM" id="SSF49265">
    <property type="entry name" value="Fibronectin type III"/>
    <property type="match status" value="3"/>
</dbReference>
<feature type="domain" description="Fibronectin type-III" evidence="7">
    <location>
        <begin position="845"/>
        <end position="933"/>
    </location>
</feature>
<evidence type="ECO:0000256" key="2">
    <source>
        <dbReference type="ARBA" id="ARBA00022737"/>
    </source>
</evidence>
<dbReference type="RefSeq" id="WP_070235949.1">
    <property type="nucleotide sequence ID" value="NZ_CP017478.1"/>
</dbReference>
<dbReference type="SUPFAM" id="SSF55486">
    <property type="entry name" value="Metalloproteases ('zincins'), catalytic domain"/>
    <property type="match status" value="1"/>
</dbReference>
<dbReference type="GO" id="GO:0008237">
    <property type="term" value="F:metallopeptidase activity"/>
    <property type="evidence" value="ECO:0007669"/>
    <property type="project" value="InterPro"/>
</dbReference>
<dbReference type="SMART" id="SM00060">
    <property type="entry name" value="FN3"/>
    <property type="match status" value="4"/>
</dbReference>